<evidence type="ECO:0000313" key="3">
    <source>
        <dbReference type="EMBL" id="PVY77391.1"/>
    </source>
</evidence>
<dbReference type="PANTHER" id="PTHR15887">
    <property type="entry name" value="TRANSMEMBRANE PROTEIN 69"/>
    <property type="match status" value="1"/>
</dbReference>
<keyword evidence="1" id="KW-1133">Transmembrane helix</keyword>
<feature type="transmembrane region" description="Helical" evidence="1">
    <location>
        <begin position="41"/>
        <end position="60"/>
    </location>
</feature>
<evidence type="ECO:0000313" key="5">
    <source>
        <dbReference type="Proteomes" id="UP000245887"/>
    </source>
</evidence>
<feature type="transmembrane region" description="Helical" evidence="1">
    <location>
        <begin position="72"/>
        <end position="92"/>
    </location>
</feature>
<keyword evidence="1" id="KW-0472">Membrane</keyword>
<dbReference type="AlphaFoldDB" id="A0A2A2HZI5"/>
<reference evidence="3 5" key="2">
    <citation type="submission" date="2018-04" db="EMBL/GenBank/DDBJ databases">
        <title>Genomic Encyclopedia of Type Strains, Phase IV (KMG-IV): sequencing the most valuable type-strain genomes for metagenomic binning, comparative biology and taxonomic classification.</title>
        <authorList>
            <person name="Goeker M."/>
        </authorList>
    </citation>
    <scope>NUCLEOTIDE SEQUENCE [LARGE SCALE GENOMIC DNA]</scope>
    <source>
        <strain evidence="3 5">DSM 28688</strain>
    </source>
</reference>
<dbReference type="EMBL" id="QEKQ01000003">
    <property type="protein sequence ID" value="PVY77391.1"/>
    <property type="molecule type" value="Genomic_DNA"/>
</dbReference>
<dbReference type="RefSeq" id="WP_095612375.1">
    <property type="nucleotide sequence ID" value="NZ_NMPM01000141.1"/>
</dbReference>
<dbReference type="GO" id="GO:0016301">
    <property type="term" value="F:kinase activity"/>
    <property type="evidence" value="ECO:0007669"/>
    <property type="project" value="UniProtKB-KW"/>
</dbReference>
<reference evidence="2 4" key="1">
    <citation type="submission" date="2017-07" db="EMBL/GenBank/DDBJ databases">
        <title>Tamlnaduibacter salinus (Mi-7) genome sequencing.</title>
        <authorList>
            <person name="Verma A."/>
            <person name="Krishnamurthi S."/>
        </authorList>
    </citation>
    <scope>NUCLEOTIDE SEQUENCE [LARGE SCALE GENOMIC DNA]</scope>
    <source>
        <strain evidence="2 4">Mi-7</strain>
    </source>
</reference>
<proteinExistence type="predicted"/>
<keyword evidence="2" id="KW-0418">Kinase</keyword>
<protein>
    <submittedName>
        <fullName evidence="2">Aspartate kinase</fullName>
    </submittedName>
</protein>
<dbReference type="OrthoDB" id="8591832at2"/>
<gene>
    <name evidence="3" type="ORF">C8D92_10376</name>
    <name evidence="2" type="ORF">CF392_15775</name>
</gene>
<dbReference type="EMBL" id="NMPM01000141">
    <property type="protein sequence ID" value="PAV24528.1"/>
    <property type="molecule type" value="Genomic_DNA"/>
</dbReference>
<comment type="caution">
    <text evidence="2">The sequence shown here is derived from an EMBL/GenBank/DDBJ whole genome shotgun (WGS) entry which is preliminary data.</text>
</comment>
<dbReference type="PANTHER" id="PTHR15887:SF1">
    <property type="entry name" value="TRANSMEMBRANE PROTEIN 69"/>
    <property type="match status" value="1"/>
</dbReference>
<organism evidence="2 4">
    <name type="scientific">Tamilnaduibacter salinus</name>
    <dbReference type="NCBI Taxonomy" id="1484056"/>
    <lineage>
        <taxon>Bacteria</taxon>
        <taxon>Pseudomonadati</taxon>
        <taxon>Pseudomonadota</taxon>
        <taxon>Gammaproteobacteria</taxon>
        <taxon>Pseudomonadales</taxon>
        <taxon>Marinobacteraceae</taxon>
        <taxon>Tamilnaduibacter</taxon>
    </lineage>
</organism>
<feature type="transmembrane region" description="Helical" evidence="1">
    <location>
        <begin position="127"/>
        <end position="148"/>
    </location>
</feature>
<evidence type="ECO:0000256" key="1">
    <source>
        <dbReference type="SAM" id="Phobius"/>
    </source>
</evidence>
<evidence type="ECO:0000313" key="4">
    <source>
        <dbReference type="Proteomes" id="UP000218332"/>
    </source>
</evidence>
<dbReference type="Proteomes" id="UP000245887">
    <property type="component" value="Unassembled WGS sequence"/>
</dbReference>
<accession>A0A2A2HZI5</accession>
<feature type="transmembrane region" description="Helical" evidence="1">
    <location>
        <begin position="98"/>
        <end position="115"/>
    </location>
</feature>
<evidence type="ECO:0000313" key="2">
    <source>
        <dbReference type="EMBL" id="PAV24528.1"/>
    </source>
</evidence>
<dbReference type="InterPro" id="IPR021836">
    <property type="entry name" value="DUF3429"/>
</dbReference>
<dbReference type="Pfam" id="PF11911">
    <property type="entry name" value="DUF3429"/>
    <property type="match status" value="1"/>
</dbReference>
<sequence length="149" mass="16608">MISAARLAIAFGFAGLIPFLVGTLAVATCPEADTEWVELFYIYSAGILAFMAGVYWPIALQLDDGCHYPLSPVWTLLISQLFFLTAGLALLLPLQGQAIFYPISYLLLYFVDVRLMRLYWPTWYLRLRLLLTSVACLSQLVVAASFVMG</sequence>
<name>A0A2A2HZI5_9GAMM</name>
<keyword evidence="2" id="KW-0808">Transferase</keyword>
<dbReference type="Proteomes" id="UP000218332">
    <property type="component" value="Unassembled WGS sequence"/>
</dbReference>
<keyword evidence="1" id="KW-0812">Transmembrane</keyword>
<keyword evidence="4" id="KW-1185">Reference proteome</keyword>